<dbReference type="EMBL" id="FZNO01000008">
    <property type="protein sequence ID" value="SNR46408.1"/>
    <property type="molecule type" value="Genomic_DNA"/>
</dbReference>
<dbReference type="GO" id="GO:0000976">
    <property type="term" value="F:transcription cis-regulatory region binding"/>
    <property type="evidence" value="ECO:0007669"/>
    <property type="project" value="TreeGrafter"/>
</dbReference>
<dbReference type="InterPro" id="IPR009057">
    <property type="entry name" value="Homeodomain-like_sf"/>
</dbReference>
<dbReference type="SUPFAM" id="SSF46689">
    <property type="entry name" value="Homeodomain-like"/>
    <property type="match status" value="1"/>
</dbReference>
<dbReference type="InterPro" id="IPR050109">
    <property type="entry name" value="HTH-type_TetR-like_transc_reg"/>
</dbReference>
<keyword evidence="1 2" id="KW-0238">DNA-binding</keyword>
<dbReference type="Gene3D" id="1.10.357.10">
    <property type="entry name" value="Tetracycline Repressor, domain 2"/>
    <property type="match status" value="1"/>
</dbReference>
<evidence type="ECO:0000256" key="1">
    <source>
        <dbReference type="ARBA" id="ARBA00023125"/>
    </source>
</evidence>
<reference evidence="5 6" key="1">
    <citation type="submission" date="2017-06" db="EMBL/GenBank/DDBJ databases">
        <authorList>
            <person name="Kim H.J."/>
            <person name="Triplett B.A."/>
        </authorList>
    </citation>
    <scope>NUCLEOTIDE SEQUENCE [LARGE SCALE GENOMIC DNA]</scope>
    <source>
        <strain evidence="5 6">DSM 44272</strain>
    </source>
</reference>
<evidence type="ECO:0000256" key="2">
    <source>
        <dbReference type="PROSITE-ProRule" id="PRU00335"/>
    </source>
</evidence>
<feature type="domain" description="HTH tetR-type" evidence="4">
    <location>
        <begin position="89"/>
        <end position="148"/>
    </location>
</feature>
<keyword evidence="6" id="KW-1185">Reference proteome</keyword>
<dbReference type="Proteomes" id="UP000198403">
    <property type="component" value="Unassembled WGS sequence"/>
</dbReference>
<gene>
    <name evidence="5" type="ORF">SAMN06272737_10866</name>
</gene>
<dbReference type="SUPFAM" id="SSF48498">
    <property type="entry name" value="Tetracyclin repressor-like, C-terminal domain"/>
    <property type="match status" value="1"/>
</dbReference>
<dbReference type="InterPro" id="IPR045823">
    <property type="entry name" value="TetR_C_32"/>
</dbReference>
<dbReference type="AlphaFoldDB" id="A0A238WIY5"/>
<feature type="compositionally biased region" description="Basic and acidic residues" evidence="3">
    <location>
        <begin position="13"/>
        <end position="67"/>
    </location>
</feature>
<dbReference type="RefSeq" id="WP_089336244.1">
    <property type="nucleotide sequence ID" value="NZ_FZNO01000008.1"/>
</dbReference>
<dbReference type="Pfam" id="PF19344">
    <property type="entry name" value="TetR_C_32"/>
    <property type="match status" value="1"/>
</dbReference>
<dbReference type="PROSITE" id="PS50977">
    <property type="entry name" value="HTH_TETR_2"/>
    <property type="match status" value="1"/>
</dbReference>
<dbReference type="InterPro" id="IPR001647">
    <property type="entry name" value="HTH_TetR"/>
</dbReference>
<proteinExistence type="predicted"/>
<feature type="DNA-binding region" description="H-T-H motif" evidence="2">
    <location>
        <begin position="111"/>
        <end position="130"/>
    </location>
</feature>
<protein>
    <submittedName>
        <fullName evidence="5">Transcriptional regulator, TetR family</fullName>
    </submittedName>
</protein>
<dbReference type="PRINTS" id="PR00455">
    <property type="entry name" value="HTHTETR"/>
</dbReference>
<feature type="compositionally biased region" description="Basic and acidic residues" evidence="3">
    <location>
        <begin position="75"/>
        <end position="85"/>
    </location>
</feature>
<dbReference type="PANTHER" id="PTHR30055">
    <property type="entry name" value="HTH-TYPE TRANSCRIPTIONAL REGULATOR RUTR"/>
    <property type="match status" value="1"/>
</dbReference>
<name>A0A238WIY5_9ACTN</name>
<accession>A0A238WIY5</accession>
<dbReference type="GO" id="GO:0003700">
    <property type="term" value="F:DNA-binding transcription factor activity"/>
    <property type="evidence" value="ECO:0007669"/>
    <property type="project" value="TreeGrafter"/>
</dbReference>
<dbReference type="Pfam" id="PF00440">
    <property type="entry name" value="TetR_N"/>
    <property type="match status" value="1"/>
</dbReference>
<evidence type="ECO:0000313" key="6">
    <source>
        <dbReference type="Proteomes" id="UP000198403"/>
    </source>
</evidence>
<evidence type="ECO:0000313" key="5">
    <source>
        <dbReference type="EMBL" id="SNR46408.1"/>
    </source>
</evidence>
<dbReference type="PANTHER" id="PTHR30055:SF226">
    <property type="entry name" value="HTH-TYPE TRANSCRIPTIONAL REGULATOR PKSA"/>
    <property type="match status" value="1"/>
</dbReference>
<dbReference type="InterPro" id="IPR036271">
    <property type="entry name" value="Tet_transcr_reg_TetR-rel_C_sf"/>
</dbReference>
<feature type="region of interest" description="Disordered" evidence="3">
    <location>
        <begin position="1"/>
        <end position="85"/>
    </location>
</feature>
<organism evidence="5 6">
    <name type="scientific">Blastococcus mobilis</name>
    <dbReference type="NCBI Taxonomy" id="1938746"/>
    <lineage>
        <taxon>Bacteria</taxon>
        <taxon>Bacillati</taxon>
        <taxon>Actinomycetota</taxon>
        <taxon>Actinomycetes</taxon>
        <taxon>Geodermatophilales</taxon>
        <taxon>Geodermatophilaceae</taxon>
        <taxon>Blastococcus</taxon>
    </lineage>
</organism>
<sequence length="289" mass="31100">MKAEAVRPPSQDKIAHGGKPRESEPLEHGGERRESEPPEHGGERRESEPLGNGGERRESEPPEHGDESGELTSSARRDRRDSRWDEHRRARREQLVDAALSAVSKHGAGVGMEEIAAEAGTSKTVVYRHFADRADLHVAVCNRVAEQLLTKLRVAMETSARPRQMTTAAIDTYLAFLEADPEVYRFVVGGHSGHFGPHGAAGPIDRLSDLVGEQAAALMAVALDQAGQDPAAAGAWGHGLVGLVRSAADWWLRAQQPMPRGELAAHLTDLAWTGLSGVVAPAPPSKEDT</sequence>
<evidence type="ECO:0000259" key="4">
    <source>
        <dbReference type="PROSITE" id="PS50977"/>
    </source>
</evidence>
<evidence type="ECO:0000256" key="3">
    <source>
        <dbReference type="SAM" id="MobiDB-lite"/>
    </source>
</evidence>
<dbReference type="OrthoDB" id="4542604at2"/>